<feature type="domain" description="D-isomer specific 2-hydroxyacid dehydrogenase NAD-binding" evidence="3">
    <location>
        <begin position="113"/>
        <end position="275"/>
    </location>
</feature>
<protein>
    <submittedName>
        <fullName evidence="4">Dihydrofolate reductase</fullName>
    </submittedName>
</protein>
<dbReference type="AlphaFoldDB" id="A0A1S2M3L9"/>
<evidence type="ECO:0000256" key="1">
    <source>
        <dbReference type="ARBA" id="ARBA00023002"/>
    </source>
</evidence>
<dbReference type="InterPro" id="IPR006140">
    <property type="entry name" value="D-isomer_DH_NAD-bd"/>
</dbReference>
<dbReference type="STRING" id="472963.BKP45_14130"/>
<dbReference type="PANTHER" id="PTHR43333:SF1">
    <property type="entry name" value="D-ISOMER SPECIFIC 2-HYDROXYACID DEHYDROGENASE NAD-BINDING DOMAIN-CONTAINING PROTEIN"/>
    <property type="match status" value="1"/>
</dbReference>
<dbReference type="CDD" id="cd05300">
    <property type="entry name" value="2-Hacid_dh_1"/>
    <property type="match status" value="1"/>
</dbReference>
<sequence length="310" mass="35444">MKIENILVVSPKFQEIEDIMNKKEIQKNVKFLSEEEMNDDHLDWADAFVAFNLKSTYDYSKVKWVHSFGAGVDSFLFNKQWPGNVLLTRTICSFGQRIGEYCLSYILKDVQFHDLFRDFKKQRNWQQKTPKLLSEQKVLIYGTGEIGLKTAQILASFGVTVYGVSLSGKQKHPFNEVFRIDDHYSILNEVHYMINTLPLTEKTALLFNNSLFSCVSNIGFLNVGRGLSLDEHALLDALNHKNVRFAVLDVFTTEPLPDEHPLWSHPNVWITPHISAVTTPDEGVDCFIKTLGNIEANKPLLNKVDTNKGF</sequence>
<evidence type="ECO:0000256" key="2">
    <source>
        <dbReference type="ARBA" id="ARBA00023027"/>
    </source>
</evidence>
<dbReference type="GO" id="GO:0051287">
    <property type="term" value="F:NAD binding"/>
    <property type="evidence" value="ECO:0007669"/>
    <property type="project" value="InterPro"/>
</dbReference>
<keyword evidence="5" id="KW-1185">Reference proteome</keyword>
<dbReference type="OrthoDB" id="9805416at2"/>
<evidence type="ECO:0000259" key="3">
    <source>
        <dbReference type="Pfam" id="PF02826"/>
    </source>
</evidence>
<dbReference type="InterPro" id="IPR036291">
    <property type="entry name" value="NAD(P)-bd_dom_sf"/>
</dbReference>
<reference evidence="4 5" key="1">
    <citation type="submission" date="2016-10" db="EMBL/GenBank/DDBJ databases">
        <title>Draft genome sequences of four alkaliphilic bacteria belonging to the Anaerobacillus genus.</title>
        <authorList>
            <person name="Bassil N.M."/>
            <person name="Lloyd J.R."/>
        </authorList>
    </citation>
    <scope>NUCLEOTIDE SEQUENCE [LARGE SCALE GENOMIC DNA]</scope>
    <source>
        <strain evidence="4 5">DSM 22531</strain>
    </source>
</reference>
<dbReference type="PANTHER" id="PTHR43333">
    <property type="entry name" value="2-HACID_DH_C DOMAIN-CONTAINING PROTEIN"/>
    <property type="match status" value="1"/>
</dbReference>
<dbReference type="Proteomes" id="UP000180057">
    <property type="component" value="Unassembled WGS sequence"/>
</dbReference>
<dbReference type="SUPFAM" id="SSF51735">
    <property type="entry name" value="NAD(P)-binding Rossmann-fold domains"/>
    <property type="match status" value="1"/>
</dbReference>
<comment type="caution">
    <text evidence="4">The sequence shown here is derived from an EMBL/GenBank/DDBJ whole genome shotgun (WGS) entry which is preliminary data.</text>
</comment>
<dbReference type="RefSeq" id="WP_071390334.1">
    <property type="nucleotide sequence ID" value="NZ_MLQS01000019.1"/>
</dbReference>
<dbReference type="GO" id="GO:0016491">
    <property type="term" value="F:oxidoreductase activity"/>
    <property type="evidence" value="ECO:0007669"/>
    <property type="project" value="UniProtKB-KW"/>
</dbReference>
<organism evidence="4 5">
    <name type="scientific">Anaerobacillus alkalidiazotrophicus</name>
    <dbReference type="NCBI Taxonomy" id="472963"/>
    <lineage>
        <taxon>Bacteria</taxon>
        <taxon>Bacillati</taxon>
        <taxon>Bacillota</taxon>
        <taxon>Bacilli</taxon>
        <taxon>Bacillales</taxon>
        <taxon>Bacillaceae</taxon>
        <taxon>Anaerobacillus</taxon>
    </lineage>
</organism>
<dbReference type="Pfam" id="PF02826">
    <property type="entry name" value="2-Hacid_dh_C"/>
    <property type="match status" value="1"/>
</dbReference>
<keyword evidence="2" id="KW-0520">NAD</keyword>
<evidence type="ECO:0000313" key="5">
    <source>
        <dbReference type="Proteomes" id="UP000180057"/>
    </source>
</evidence>
<accession>A0A1S2M3L9</accession>
<dbReference type="Gene3D" id="3.40.50.720">
    <property type="entry name" value="NAD(P)-binding Rossmann-like Domain"/>
    <property type="match status" value="2"/>
</dbReference>
<evidence type="ECO:0000313" key="4">
    <source>
        <dbReference type="EMBL" id="OIJ19288.1"/>
    </source>
</evidence>
<name>A0A1S2M3L9_9BACI</name>
<dbReference type="EMBL" id="MLQS01000019">
    <property type="protein sequence ID" value="OIJ19288.1"/>
    <property type="molecule type" value="Genomic_DNA"/>
</dbReference>
<gene>
    <name evidence="4" type="ORF">BKP45_14130</name>
</gene>
<keyword evidence="1" id="KW-0560">Oxidoreductase</keyword>
<proteinExistence type="predicted"/>